<dbReference type="Proteomes" id="UP000283095">
    <property type="component" value="Plasmid pOM18"/>
</dbReference>
<dbReference type="KEGG" id="pasa:BAOM_p017"/>
<evidence type="ECO:0000313" key="2">
    <source>
        <dbReference type="Proteomes" id="UP000283095"/>
    </source>
</evidence>
<evidence type="ECO:0008006" key="3">
    <source>
        <dbReference type="Google" id="ProtNLM"/>
    </source>
</evidence>
<dbReference type="AlphaFoldDB" id="A0A3Q9RS83"/>
<geneLocation type="plasmid" evidence="2">
    <name>pom18</name>
</geneLocation>
<gene>
    <name evidence="1" type="ORF">BAOM_p017</name>
</gene>
<organism evidence="1 2">
    <name type="scientific">Peribacillus asahii</name>
    <dbReference type="NCBI Taxonomy" id="228899"/>
    <lineage>
        <taxon>Bacteria</taxon>
        <taxon>Bacillati</taxon>
        <taxon>Bacillota</taxon>
        <taxon>Bacilli</taxon>
        <taxon>Bacillales</taxon>
        <taxon>Bacillaceae</taxon>
        <taxon>Peribacillus</taxon>
    </lineage>
</organism>
<sequence>MNFKQILPYVLLIAALIFGGYQFKQHQDLKDEFSKLDNKYNALSSNSKVEVQDDAINFLEAFYTYKDRPKRENINGLTTKEVQDTLFQTYEVLDKEFEMPKDLEYKSEIENVTVYHARDEYDTKAKVLATFESIITINGKKSHSKSIAEINLELKNKKWIITQYKTLNDVSNFEGN</sequence>
<accession>A0A3Q9RS83</accession>
<proteinExistence type="predicted"/>
<dbReference type="EMBL" id="CP026096">
    <property type="protein sequence ID" value="AZV45670.1"/>
    <property type="molecule type" value="Genomic_DNA"/>
</dbReference>
<protein>
    <recommendedName>
        <fullName evidence="3">DUF3828 domain-containing protein</fullName>
    </recommendedName>
</protein>
<reference evidence="1 2" key="1">
    <citation type="submission" date="2018-01" db="EMBL/GenBank/DDBJ databases">
        <title>Bacillus asahii Genome sequencing and assembly.</title>
        <authorList>
            <person name="Jiang H."/>
            <person name="Feng Y."/>
            <person name="Zhao F."/>
            <person name="Lin X."/>
        </authorList>
    </citation>
    <scope>NUCLEOTIDE SEQUENCE [LARGE SCALE GENOMIC DNA]</scope>
    <source>
        <strain evidence="1 2">OM18</strain>
        <plasmid evidence="2">pom18</plasmid>
    </source>
</reference>
<name>A0A3Q9RS83_9BACI</name>
<keyword evidence="1" id="KW-0614">Plasmid</keyword>
<evidence type="ECO:0000313" key="1">
    <source>
        <dbReference type="EMBL" id="AZV45670.1"/>
    </source>
</evidence>